<dbReference type="EC" id="3.4.11.18" evidence="6 7"/>
<accession>A0A1V5SC16</accession>
<dbReference type="HAMAP" id="MF_01974">
    <property type="entry name" value="MetAP_1"/>
    <property type="match status" value="1"/>
</dbReference>
<feature type="binding site" evidence="6">
    <location>
        <position position="175"/>
    </location>
    <ligand>
        <name>substrate</name>
    </ligand>
</feature>
<dbReference type="InterPro" id="IPR001714">
    <property type="entry name" value="Pept_M24_MAP"/>
</dbReference>
<evidence type="ECO:0000259" key="8">
    <source>
        <dbReference type="Pfam" id="PF00557"/>
    </source>
</evidence>
<comment type="function">
    <text evidence="1 6">Removes the N-terminal methionine from nascent proteins. The N-terminal methionine is often cleaved when the second residue in the primary sequence is small and uncharged (Met-Ala-, Cys, Gly, Pro, Ser, Thr, or Val). Requires deformylation of the N(alpha)-formylated initiator methionine before it can be hydrolyzed.</text>
</comment>
<organism evidence="9">
    <name type="scientific">candidate division WS2 bacterium ADurb.Bin280</name>
    <dbReference type="NCBI Taxonomy" id="1852829"/>
    <lineage>
        <taxon>Bacteria</taxon>
        <taxon>candidate division WS2</taxon>
    </lineage>
</organism>
<dbReference type="InterPro" id="IPR002467">
    <property type="entry name" value="Pept_M24A_MAP1"/>
</dbReference>
<keyword evidence="2 6" id="KW-0031">Aminopeptidase</keyword>
<dbReference type="PANTHER" id="PTHR43330:SF27">
    <property type="entry name" value="METHIONINE AMINOPEPTIDASE"/>
    <property type="match status" value="1"/>
</dbReference>
<dbReference type="NCBIfam" id="TIGR00500">
    <property type="entry name" value="met_pdase_I"/>
    <property type="match status" value="1"/>
</dbReference>
<dbReference type="AlphaFoldDB" id="A0A1V5SC16"/>
<evidence type="ECO:0000256" key="3">
    <source>
        <dbReference type="ARBA" id="ARBA00022670"/>
    </source>
</evidence>
<dbReference type="GO" id="GO:0005829">
    <property type="term" value="C:cytosol"/>
    <property type="evidence" value="ECO:0007669"/>
    <property type="project" value="TreeGrafter"/>
</dbReference>
<name>A0A1V5SC16_9BACT</name>
<evidence type="ECO:0000256" key="5">
    <source>
        <dbReference type="ARBA" id="ARBA00022801"/>
    </source>
</evidence>
<feature type="binding site" evidence="6">
    <location>
        <position position="232"/>
    </location>
    <ligand>
        <name>a divalent metal cation</name>
        <dbReference type="ChEBI" id="CHEBI:60240"/>
        <label>2</label>
        <note>catalytic</note>
    </ligand>
</feature>
<dbReference type="CDD" id="cd01086">
    <property type="entry name" value="MetAP1"/>
    <property type="match status" value="1"/>
</dbReference>
<comment type="caution">
    <text evidence="9">The sequence shown here is derived from an EMBL/GenBank/DDBJ whole genome shotgun (WGS) entry which is preliminary data.</text>
</comment>
<feature type="binding site" evidence="6">
    <location>
        <position position="201"/>
    </location>
    <ligand>
        <name>a divalent metal cation</name>
        <dbReference type="ChEBI" id="CHEBI:60240"/>
        <label>2</label>
        <note>catalytic</note>
    </ligand>
</feature>
<gene>
    <name evidence="6 9" type="primary">map</name>
    <name evidence="9" type="ORF">BWY43_00682</name>
</gene>
<evidence type="ECO:0000256" key="6">
    <source>
        <dbReference type="HAMAP-Rule" id="MF_01974"/>
    </source>
</evidence>
<dbReference type="GO" id="GO:0004239">
    <property type="term" value="F:initiator methionyl aminopeptidase activity"/>
    <property type="evidence" value="ECO:0007669"/>
    <property type="project" value="UniProtKB-UniRule"/>
</dbReference>
<feature type="binding site" evidence="6">
    <location>
        <position position="105"/>
    </location>
    <ligand>
        <name>a divalent metal cation</name>
        <dbReference type="ChEBI" id="CHEBI:60240"/>
        <label>2</label>
        <note>catalytic</note>
    </ligand>
</feature>
<feature type="binding site" evidence="6">
    <location>
        <position position="77"/>
    </location>
    <ligand>
        <name>substrate</name>
    </ligand>
</feature>
<evidence type="ECO:0000256" key="2">
    <source>
        <dbReference type="ARBA" id="ARBA00022438"/>
    </source>
</evidence>
<dbReference type="Proteomes" id="UP000485367">
    <property type="component" value="Unassembled WGS sequence"/>
</dbReference>
<dbReference type="SUPFAM" id="SSF55920">
    <property type="entry name" value="Creatinase/aminopeptidase"/>
    <property type="match status" value="1"/>
</dbReference>
<proteinExistence type="inferred from homology"/>
<feature type="domain" description="Peptidase M24" evidence="8">
    <location>
        <begin position="12"/>
        <end position="239"/>
    </location>
</feature>
<evidence type="ECO:0000256" key="1">
    <source>
        <dbReference type="ARBA" id="ARBA00002521"/>
    </source>
</evidence>
<dbReference type="InterPro" id="IPR000994">
    <property type="entry name" value="Pept_M24"/>
</dbReference>
<dbReference type="InterPro" id="IPR036005">
    <property type="entry name" value="Creatinase/aminopeptidase-like"/>
</dbReference>
<evidence type="ECO:0000256" key="7">
    <source>
        <dbReference type="RuleBase" id="RU003653"/>
    </source>
</evidence>
<keyword evidence="5 6" id="KW-0378">Hydrolase</keyword>
<feature type="binding site" evidence="6">
    <location>
        <position position="232"/>
    </location>
    <ligand>
        <name>a divalent metal cation</name>
        <dbReference type="ChEBI" id="CHEBI:60240"/>
        <label>1</label>
    </ligand>
</feature>
<comment type="similarity">
    <text evidence="6">Belongs to the peptidase M24A family. Methionine aminopeptidase type 1 subfamily.</text>
</comment>
<feature type="binding site" evidence="6">
    <location>
        <position position="168"/>
    </location>
    <ligand>
        <name>a divalent metal cation</name>
        <dbReference type="ChEBI" id="CHEBI:60240"/>
        <label>2</label>
        <note>catalytic</note>
    </ligand>
</feature>
<dbReference type="Gene3D" id="3.90.230.10">
    <property type="entry name" value="Creatinase/methionine aminopeptidase superfamily"/>
    <property type="match status" value="1"/>
</dbReference>
<feature type="binding site" evidence="6">
    <location>
        <position position="94"/>
    </location>
    <ligand>
        <name>a divalent metal cation</name>
        <dbReference type="ChEBI" id="CHEBI:60240"/>
        <label>1</label>
    </ligand>
</feature>
<keyword evidence="3 6" id="KW-0645">Protease</keyword>
<dbReference type="PRINTS" id="PR00599">
    <property type="entry name" value="MAPEPTIDASE"/>
</dbReference>
<dbReference type="GO" id="GO:0006508">
    <property type="term" value="P:proteolysis"/>
    <property type="evidence" value="ECO:0007669"/>
    <property type="project" value="UniProtKB-KW"/>
</dbReference>
<dbReference type="GO" id="GO:0070006">
    <property type="term" value="F:metalloaminopeptidase activity"/>
    <property type="evidence" value="ECO:0007669"/>
    <property type="project" value="UniProtKB-UniRule"/>
</dbReference>
<protein>
    <recommendedName>
        <fullName evidence="6 7">Methionine aminopeptidase</fullName>
        <shortName evidence="6">MAP</shortName>
        <shortName evidence="6">MetAP</shortName>
        <ecNumber evidence="6 7">3.4.11.18</ecNumber>
    </recommendedName>
    <alternativeName>
        <fullName evidence="6">Peptidase M</fullName>
    </alternativeName>
</protein>
<evidence type="ECO:0000313" key="9">
    <source>
        <dbReference type="EMBL" id="OQA52037.1"/>
    </source>
</evidence>
<comment type="subunit">
    <text evidence="6">Monomer.</text>
</comment>
<dbReference type="GO" id="GO:0046872">
    <property type="term" value="F:metal ion binding"/>
    <property type="evidence" value="ECO:0007669"/>
    <property type="project" value="UniProtKB-UniRule"/>
</dbReference>
<keyword evidence="4 6" id="KW-0479">Metal-binding</keyword>
<dbReference type="PANTHER" id="PTHR43330">
    <property type="entry name" value="METHIONINE AMINOPEPTIDASE"/>
    <property type="match status" value="1"/>
</dbReference>
<feature type="binding site" evidence="6">
    <location>
        <position position="105"/>
    </location>
    <ligand>
        <name>a divalent metal cation</name>
        <dbReference type="ChEBI" id="CHEBI:60240"/>
        <label>1</label>
    </ligand>
</feature>
<comment type="cofactor">
    <cofactor evidence="6">
        <name>Co(2+)</name>
        <dbReference type="ChEBI" id="CHEBI:48828"/>
    </cofactor>
    <cofactor evidence="6">
        <name>Zn(2+)</name>
        <dbReference type="ChEBI" id="CHEBI:29105"/>
    </cofactor>
    <cofactor evidence="6">
        <name>Mn(2+)</name>
        <dbReference type="ChEBI" id="CHEBI:29035"/>
    </cofactor>
    <cofactor evidence="6">
        <name>Fe(2+)</name>
        <dbReference type="ChEBI" id="CHEBI:29033"/>
    </cofactor>
    <text evidence="6">Binds 2 divalent metal cations per subunit. Has a high-affinity and a low affinity metal-binding site. The true nature of the physiological cofactor is under debate. The enzyme is active with cobalt, zinc, manganese or divalent iron ions. Most likely, methionine aminopeptidases function as mononuclear Fe(2+)-metalloproteases under physiological conditions, and the catalytically relevant metal-binding site has been assigned to the histidine-containing high-affinity site.</text>
</comment>
<reference evidence="9" key="1">
    <citation type="submission" date="2017-02" db="EMBL/GenBank/DDBJ databases">
        <title>Delving into the versatile metabolic prowess of the omnipresent phylum Bacteroidetes.</title>
        <authorList>
            <person name="Nobu M.K."/>
            <person name="Mei R."/>
            <person name="Narihiro T."/>
            <person name="Kuroda K."/>
            <person name="Liu W.-T."/>
        </authorList>
    </citation>
    <scope>NUCLEOTIDE SEQUENCE</scope>
    <source>
        <strain evidence="9">ADurb.Bin280</strain>
    </source>
</reference>
<evidence type="ECO:0000256" key="4">
    <source>
        <dbReference type="ARBA" id="ARBA00022723"/>
    </source>
</evidence>
<dbReference type="Pfam" id="PF00557">
    <property type="entry name" value="Peptidase_M24"/>
    <property type="match status" value="1"/>
</dbReference>
<sequence>MITIKTKEDIKKLRKSCQICSFVREQILRKIKPGITTVELDNIASRIIEARGARPSFLNYKGYPKSICTSVNEELVHTIPGHRIIKNGDVVSIDVGVEFEGMFSDCASTKIVGKKNPEVLNLVLGVKEALSTSIKAVKPGAKIGDIESECGRILKKHKLSPVMTLSGHGVGYAVHEEPSIKSDGSAGTGETLAPGMVLAIEPMAAIGDSKVRTGRDGWSVSTVDKSLTAHFEETILVTQKGVEILT</sequence>
<dbReference type="EMBL" id="MWBO01000050">
    <property type="protein sequence ID" value="OQA52037.1"/>
    <property type="molecule type" value="Genomic_DNA"/>
</dbReference>
<comment type="catalytic activity">
    <reaction evidence="6 7">
        <text>Release of N-terminal amino acids, preferentially methionine, from peptides and arylamides.</text>
        <dbReference type="EC" id="3.4.11.18"/>
    </reaction>
</comment>